<dbReference type="AlphaFoldDB" id="E4XBF9"/>
<keyword evidence="2" id="KW-1185">Reference proteome</keyword>
<protein>
    <recommendedName>
        <fullName evidence="3">Sulfotransferase</fullName>
    </recommendedName>
</protein>
<dbReference type="OrthoDB" id="272681at2759"/>
<accession>E4XBF9</accession>
<dbReference type="InParanoid" id="E4XBF9"/>
<dbReference type="InterPro" id="IPR027417">
    <property type="entry name" value="P-loop_NTPase"/>
</dbReference>
<dbReference type="Proteomes" id="UP000001307">
    <property type="component" value="Unassembled WGS sequence"/>
</dbReference>
<proteinExistence type="predicted"/>
<sequence length="253" mass="28956">MKIIGAGLCRTGTMSTRKFLDDNGFGPCYHMQECILHGHRSIWESVFETQNFEELDNLLESYNAGLDLPFIALFDETLAKNPDAKVILGVRDNPEVWVKSWRATVAKICELPFWTNICLLSVKPISDMCPWNMQRFHNNFWNVVIEKGNSIASEESRVAIMPTWEISDEQMAQVYRNWNQYVIQTVPKEKLLIYNVKEGVAPLEQFLGLNLPESCTMPFVNDTKQFEQLTLSVKAYSAVQIAGYSLLSILSQF</sequence>
<dbReference type="EMBL" id="FN653034">
    <property type="protein sequence ID" value="CBY08934.1"/>
    <property type="molecule type" value="Genomic_DNA"/>
</dbReference>
<name>E4XBF9_OIKDI</name>
<dbReference type="PANTHER" id="PTHR36978:SF4">
    <property type="entry name" value="P-LOOP CONTAINING NUCLEOSIDE TRIPHOSPHATE HYDROLASE PROTEIN"/>
    <property type="match status" value="1"/>
</dbReference>
<organism evidence="1">
    <name type="scientific">Oikopleura dioica</name>
    <name type="common">Tunicate</name>
    <dbReference type="NCBI Taxonomy" id="34765"/>
    <lineage>
        <taxon>Eukaryota</taxon>
        <taxon>Metazoa</taxon>
        <taxon>Chordata</taxon>
        <taxon>Tunicata</taxon>
        <taxon>Appendicularia</taxon>
        <taxon>Copelata</taxon>
        <taxon>Oikopleuridae</taxon>
        <taxon>Oikopleura</taxon>
    </lineage>
</organism>
<reference evidence="1" key="1">
    <citation type="journal article" date="2010" name="Science">
        <title>Plasticity of animal genome architecture unmasked by rapid evolution of a pelagic tunicate.</title>
        <authorList>
            <person name="Denoeud F."/>
            <person name="Henriet S."/>
            <person name="Mungpakdee S."/>
            <person name="Aury J.M."/>
            <person name="Da Silva C."/>
            <person name="Brinkmann H."/>
            <person name="Mikhaleva J."/>
            <person name="Olsen L.C."/>
            <person name="Jubin C."/>
            <person name="Canestro C."/>
            <person name="Bouquet J.M."/>
            <person name="Danks G."/>
            <person name="Poulain J."/>
            <person name="Campsteijn C."/>
            <person name="Adamski M."/>
            <person name="Cross I."/>
            <person name="Yadetie F."/>
            <person name="Muffato M."/>
            <person name="Louis A."/>
            <person name="Butcher S."/>
            <person name="Tsagkogeorga G."/>
            <person name="Konrad A."/>
            <person name="Singh S."/>
            <person name="Jensen M.F."/>
            <person name="Cong E.H."/>
            <person name="Eikeseth-Otteraa H."/>
            <person name="Noel B."/>
            <person name="Anthouard V."/>
            <person name="Porcel B.M."/>
            <person name="Kachouri-Lafond R."/>
            <person name="Nishino A."/>
            <person name="Ugolini M."/>
            <person name="Chourrout P."/>
            <person name="Nishida H."/>
            <person name="Aasland R."/>
            <person name="Huzurbazar S."/>
            <person name="Westhof E."/>
            <person name="Delsuc F."/>
            <person name="Lehrach H."/>
            <person name="Reinhardt R."/>
            <person name="Weissenbach J."/>
            <person name="Roy S.W."/>
            <person name="Artiguenave F."/>
            <person name="Postlethwait J.H."/>
            <person name="Manak J.R."/>
            <person name="Thompson E.M."/>
            <person name="Jaillon O."/>
            <person name="Du Pasquier L."/>
            <person name="Boudinot P."/>
            <person name="Liberles D.A."/>
            <person name="Volff J.N."/>
            <person name="Philippe H."/>
            <person name="Lenhard B."/>
            <person name="Roest Crollius H."/>
            <person name="Wincker P."/>
            <person name="Chourrout D."/>
        </authorList>
    </citation>
    <scope>NUCLEOTIDE SEQUENCE [LARGE SCALE GENOMIC DNA]</scope>
</reference>
<evidence type="ECO:0000313" key="2">
    <source>
        <dbReference type="Proteomes" id="UP000001307"/>
    </source>
</evidence>
<gene>
    <name evidence="1" type="ORF">GSOID_T00006459001</name>
</gene>
<dbReference type="InterPro" id="IPR040632">
    <property type="entry name" value="Sulfotransfer_4"/>
</dbReference>
<evidence type="ECO:0008006" key="3">
    <source>
        <dbReference type="Google" id="ProtNLM"/>
    </source>
</evidence>
<evidence type="ECO:0000313" key="1">
    <source>
        <dbReference type="EMBL" id="CBY08934.1"/>
    </source>
</evidence>
<dbReference type="Pfam" id="PF17784">
    <property type="entry name" value="Sulfotransfer_4"/>
    <property type="match status" value="1"/>
</dbReference>
<dbReference type="PANTHER" id="PTHR36978">
    <property type="entry name" value="P-LOOP CONTAINING NUCLEOTIDE TRIPHOSPHATE HYDROLASE"/>
    <property type="match status" value="1"/>
</dbReference>
<dbReference type="Gene3D" id="3.40.50.300">
    <property type="entry name" value="P-loop containing nucleotide triphosphate hydrolases"/>
    <property type="match status" value="1"/>
</dbReference>
<dbReference type="SUPFAM" id="SSF52540">
    <property type="entry name" value="P-loop containing nucleoside triphosphate hydrolases"/>
    <property type="match status" value="1"/>
</dbReference>